<name>A0A0C4ECV0_MAGP6</name>
<evidence type="ECO:0000256" key="5">
    <source>
        <dbReference type="ARBA" id="ARBA00023002"/>
    </source>
</evidence>
<dbReference type="GO" id="GO:0020037">
    <property type="term" value="F:heme binding"/>
    <property type="evidence" value="ECO:0007669"/>
    <property type="project" value="InterPro"/>
</dbReference>
<dbReference type="SUPFAM" id="SSF48264">
    <property type="entry name" value="Cytochrome P450"/>
    <property type="match status" value="1"/>
</dbReference>
<keyword evidence="5" id="KW-0560">Oxidoreductase</keyword>
<reference evidence="10" key="3">
    <citation type="submission" date="2011-03" db="EMBL/GenBank/DDBJ databases">
        <title>Annotation of Magnaporthe poae ATCC 64411.</title>
        <authorList>
            <person name="Ma L.-J."/>
            <person name="Dead R."/>
            <person name="Young S.K."/>
            <person name="Zeng Q."/>
            <person name="Gargeya S."/>
            <person name="Fitzgerald M."/>
            <person name="Haas B."/>
            <person name="Abouelleil A."/>
            <person name="Alvarado L."/>
            <person name="Arachchi H.M."/>
            <person name="Berlin A."/>
            <person name="Brown A."/>
            <person name="Chapman S.B."/>
            <person name="Chen Z."/>
            <person name="Dunbar C."/>
            <person name="Freedman E."/>
            <person name="Gearin G."/>
            <person name="Gellesch M."/>
            <person name="Goldberg J."/>
            <person name="Griggs A."/>
            <person name="Gujja S."/>
            <person name="Heiman D."/>
            <person name="Howarth C."/>
            <person name="Larson L."/>
            <person name="Lui A."/>
            <person name="MacDonald P.J.P."/>
            <person name="Mehta T."/>
            <person name="Montmayeur A."/>
            <person name="Murphy C."/>
            <person name="Neiman D."/>
            <person name="Pearson M."/>
            <person name="Priest M."/>
            <person name="Roberts A."/>
            <person name="Saif S."/>
            <person name="Shea T."/>
            <person name="Shenoy N."/>
            <person name="Sisk P."/>
            <person name="Stolte C."/>
            <person name="Sykes S."/>
            <person name="Yandava C."/>
            <person name="Wortman J."/>
            <person name="Nusbaum C."/>
            <person name="Birren B."/>
        </authorList>
    </citation>
    <scope>NUCLEOTIDE SEQUENCE</scope>
    <source>
        <strain evidence="10">ATCC 64411</strain>
    </source>
</reference>
<keyword evidence="6 8" id="KW-0408">Iron</keyword>
<evidence type="ECO:0000256" key="2">
    <source>
        <dbReference type="ARBA" id="ARBA00010617"/>
    </source>
</evidence>
<dbReference type="VEuPathDB" id="FungiDB:MAPG_10536"/>
<evidence type="ECO:0000313" key="11">
    <source>
        <dbReference type="EnsemblFungi" id="MAPG_10536T0"/>
    </source>
</evidence>
<dbReference type="GO" id="GO:0016705">
    <property type="term" value="F:oxidoreductase activity, acting on paired donors, with incorporation or reduction of molecular oxygen"/>
    <property type="evidence" value="ECO:0007669"/>
    <property type="project" value="InterPro"/>
</dbReference>
<keyword evidence="12" id="KW-1185">Reference proteome</keyword>
<keyword evidence="9" id="KW-1133">Transmembrane helix</keyword>
<proteinExistence type="inferred from homology"/>
<keyword evidence="7" id="KW-0503">Monooxygenase</keyword>
<evidence type="ECO:0000313" key="10">
    <source>
        <dbReference type="EMBL" id="KLU90684.1"/>
    </source>
</evidence>
<reference evidence="11" key="4">
    <citation type="journal article" date="2015" name="G3 (Bethesda)">
        <title>Genome sequences of three phytopathogenic species of the Magnaporthaceae family of fungi.</title>
        <authorList>
            <person name="Okagaki L.H."/>
            <person name="Nunes C.C."/>
            <person name="Sailsbery J."/>
            <person name="Clay B."/>
            <person name="Brown D."/>
            <person name="John T."/>
            <person name="Oh Y."/>
            <person name="Young N."/>
            <person name="Fitzgerald M."/>
            <person name="Haas B.J."/>
            <person name="Zeng Q."/>
            <person name="Young S."/>
            <person name="Adiconis X."/>
            <person name="Fan L."/>
            <person name="Levin J.Z."/>
            <person name="Mitchell T.K."/>
            <person name="Okubara P.A."/>
            <person name="Farman M.L."/>
            <person name="Kohn L.M."/>
            <person name="Birren B."/>
            <person name="Ma L.-J."/>
            <person name="Dean R.A."/>
        </authorList>
    </citation>
    <scope>NUCLEOTIDE SEQUENCE</scope>
    <source>
        <strain evidence="11">ATCC 64411 / 73-15</strain>
    </source>
</reference>
<organism evidence="11 12">
    <name type="scientific">Magnaporthiopsis poae (strain ATCC 64411 / 73-15)</name>
    <name type="common">Kentucky bluegrass fungus</name>
    <name type="synonym">Magnaporthe poae</name>
    <dbReference type="NCBI Taxonomy" id="644358"/>
    <lineage>
        <taxon>Eukaryota</taxon>
        <taxon>Fungi</taxon>
        <taxon>Dikarya</taxon>
        <taxon>Ascomycota</taxon>
        <taxon>Pezizomycotina</taxon>
        <taxon>Sordariomycetes</taxon>
        <taxon>Sordariomycetidae</taxon>
        <taxon>Magnaporthales</taxon>
        <taxon>Magnaporthaceae</taxon>
        <taxon>Magnaporthiopsis</taxon>
    </lineage>
</organism>
<dbReference type="EnsemblFungi" id="MAPG_10536T0">
    <property type="protein sequence ID" value="MAPG_10536T0"/>
    <property type="gene ID" value="MAPG_10536"/>
</dbReference>
<dbReference type="GO" id="GO:0004497">
    <property type="term" value="F:monooxygenase activity"/>
    <property type="evidence" value="ECO:0007669"/>
    <property type="project" value="UniProtKB-KW"/>
</dbReference>
<dbReference type="EMBL" id="GL876975">
    <property type="protein sequence ID" value="KLU90684.1"/>
    <property type="molecule type" value="Genomic_DNA"/>
</dbReference>
<dbReference type="OrthoDB" id="1844152at2759"/>
<dbReference type="InterPro" id="IPR002403">
    <property type="entry name" value="Cyt_P450_E_grp-IV"/>
</dbReference>
<dbReference type="Proteomes" id="UP000011715">
    <property type="component" value="Unassembled WGS sequence"/>
</dbReference>
<sequence>MATSIRVDTSSLPGRLLGSPVVDKPTLALTLFAVVVLPVIASFLFGRQGTKLPVINPPKLFQLATQKESEFSRNGMAIVREGRERFPGKPFFIYSNFGPMTVLPVERAHELRNNPKLTFRTVFSTGLDSILPGFRHFDMANHPSEFLQKVIMNHLTKRLNTVTFPLARETSFAVAKILGENTNWTEVPAYDAALDLVARMSSRVFLGPELCRDEEWLHITKSFTTEVLTSLFKLRLYPRLLKPLVHLLDPGCTTMKNMLARASCIVDSIVANRRKERQECHARGISAPVYNDAIQWAESEAAGVNYDPTDFQLGLSFAAIHTTSDLLTQTMIWLAQDPEAVEALRLEMLEVLPVNGWKKSSLYNLKLLDSAIKEAQRLKPSQQVTMMRKATADTELSDGVVIRKGQLVGVDNYPLVDPSRYENPDRFDMYRFRKMRDQPGGEHKAQLVSSIPEHMAFGNGKYACPGRFFAANEVKLALCHLLLKYDWKLAPDSETEPVYLGTQPRTNPKATLLYKRRKEEIDLDSLDVDDLAVEEN</sequence>
<evidence type="ECO:0000256" key="3">
    <source>
        <dbReference type="ARBA" id="ARBA00022617"/>
    </source>
</evidence>
<evidence type="ECO:0000256" key="1">
    <source>
        <dbReference type="ARBA" id="ARBA00001971"/>
    </source>
</evidence>
<dbReference type="Gene3D" id="1.10.630.10">
    <property type="entry name" value="Cytochrome P450"/>
    <property type="match status" value="1"/>
</dbReference>
<comment type="cofactor">
    <cofactor evidence="1 8">
        <name>heme</name>
        <dbReference type="ChEBI" id="CHEBI:30413"/>
    </cofactor>
</comment>
<dbReference type="AlphaFoldDB" id="A0A0C4ECV0"/>
<reference evidence="12" key="2">
    <citation type="submission" date="2010-05" db="EMBL/GenBank/DDBJ databases">
        <title>The genome sequence of Magnaporthe poae strain ATCC 64411.</title>
        <authorList>
            <person name="Ma L.-J."/>
            <person name="Dead R."/>
            <person name="Young S."/>
            <person name="Zeng Q."/>
            <person name="Koehrsen M."/>
            <person name="Alvarado L."/>
            <person name="Berlin A."/>
            <person name="Chapman S.B."/>
            <person name="Chen Z."/>
            <person name="Freedman E."/>
            <person name="Gellesch M."/>
            <person name="Goldberg J."/>
            <person name="Griggs A."/>
            <person name="Gujja S."/>
            <person name="Heilman E.R."/>
            <person name="Heiman D."/>
            <person name="Hepburn T."/>
            <person name="Howarth C."/>
            <person name="Jen D."/>
            <person name="Larson L."/>
            <person name="Mehta T."/>
            <person name="Neiman D."/>
            <person name="Pearson M."/>
            <person name="Roberts A."/>
            <person name="Saif S."/>
            <person name="Shea T."/>
            <person name="Shenoy N."/>
            <person name="Sisk P."/>
            <person name="Stolte C."/>
            <person name="Sykes S."/>
            <person name="Walk T."/>
            <person name="White J."/>
            <person name="Yandava C."/>
            <person name="Haas B."/>
            <person name="Nusbaum C."/>
            <person name="Birren B."/>
        </authorList>
    </citation>
    <scope>NUCLEOTIDE SEQUENCE [LARGE SCALE GENOMIC DNA]</scope>
    <source>
        <strain evidence="12">ATCC 64411 / 73-15</strain>
    </source>
</reference>
<evidence type="ECO:0000256" key="7">
    <source>
        <dbReference type="ARBA" id="ARBA00023033"/>
    </source>
</evidence>
<dbReference type="OMA" id="MAVIMTM"/>
<dbReference type="InterPro" id="IPR001128">
    <property type="entry name" value="Cyt_P450"/>
</dbReference>
<dbReference type="GO" id="GO:0005506">
    <property type="term" value="F:iron ion binding"/>
    <property type="evidence" value="ECO:0007669"/>
    <property type="project" value="InterPro"/>
</dbReference>
<evidence type="ECO:0000256" key="6">
    <source>
        <dbReference type="ARBA" id="ARBA00023004"/>
    </source>
</evidence>
<evidence type="ECO:0000256" key="8">
    <source>
        <dbReference type="PIRSR" id="PIRSR602403-1"/>
    </source>
</evidence>
<dbReference type="PANTHER" id="PTHR46206">
    <property type="entry name" value="CYTOCHROME P450"/>
    <property type="match status" value="1"/>
</dbReference>
<dbReference type="Pfam" id="PF00067">
    <property type="entry name" value="p450"/>
    <property type="match status" value="1"/>
</dbReference>
<dbReference type="InterPro" id="IPR036396">
    <property type="entry name" value="Cyt_P450_sf"/>
</dbReference>
<keyword evidence="9" id="KW-0472">Membrane</keyword>
<dbReference type="eggNOG" id="KOG0156">
    <property type="taxonomic scope" value="Eukaryota"/>
</dbReference>
<evidence type="ECO:0000256" key="4">
    <source>
        <dbReference type="ARBA" id="ARBA00022723"/>
    </source>
</evidence>
<dbReference type="PRINTS" id="PR00465">
    <property type="entry name" value="EP450IV"/>
</dbReference>
<evidence type="ECO:0000256" key="9">
    <source>
        <dbReference type="SAM" id="Phobius"/>
    </source>
</evidence>
<keyword evidence="9" id="KW-0812">Transmembrane</keyword>
<feature type="binding site" description="axial binding residue" evidence="8">
    <location>
        <position position="464"/>
    </location>
    <ligand>
        <name>heme</name>
        <dbReference type="ChEBI" id="CHEBI:30413"/>
    </ligand>
    <ligandPart>
        <name>Fe</name>
        <dbReference type="ChEBI" id="CHEBI:18248"/>
    </ligandPart>
</feature>
<keyword evidence="4 8" id="KW-0479">Metal-binding</keyword>
<accession>A0A0C4ECV0</accession>
<dbReference type="CDD" id="cd11041">
    <property type="entry name" value="CYP503A1-like"/>
    <property type="match status" value="1"/>
</dbReference>
<reference evidence="11" key="5">
    <citation type="submission" date="2015-06" db="UniProtKB">
        <authorList>
            <consortium name="EnsemblFungi"/>
        </authorList>
    </citation>
    <scope>IDENTIFICATION</scope>
    <source>
        <strain evidence="11">ATCC 64411</strain>
    </source>
</reference>
<evidence type="ECO:0008006" key="13">
    <source>
        <dbReference type="Google" id="ProtNLM"/>
    </source>
</evidence>
<protein>
    <recommendedName>
        <fullName evidence="13">Ent-kaurene oxidase</fullName>
    </recommendedName>
</protein>
<gene>
    <name evidence="10" type="ORF">MAPG_10536</name>
</gene>
<keyword evidence="3 8" id="KW-0349">Heme</keyword>
<dbReference type="EMBL" id="ADBL01002354">
    <property type="status" value="NOT_ANNOTATED_CDS"/>
    <property type="molecule type" value="Genomic_DNA"/>
</dbReference>
<dbReference type="STRING" id="644358.A0A0C4ECV0"/>
<evidence type="ECO:0000313" key="12">
    <source>
        <dbReference type="Proteomes" id="UP000011715"/>
    </source>
</evidence>
<feature type="transmembrane region" description="Helical" evidence="9">
    <location>
        <begin position="26"/>
        <end position="45"/>
    </location>
</feature>
<comment type="similarity">
    <text evidence="2">Belongs to the cytochrome P450 family.</text>
</comment>
<reference evidence="10" key="1">
    <citation type="submission" date="2010-05" db="EMBL/GenBank/DDBJ databases">
        <title>The Genome Sequence of Magnaporthe poae strain ATCC 64411.</title>
        <authorList>
            <consortium name="The Broad Institute Genome Sequencing Platform"/>
            <consortium name="Broad Institute Genome Sequencing Center for Infectious Disease"/>
            <person name="Ma L.-J."/>
            <person name="Dead R."/>
            <person name="Young S."/>
            <person name="Zeng Q."/>
            <person name="Koehrsen M."/>
            <person name="Alvarado L."/>
            <person name="Berlin A."/>
            <person name="Chapman S.B."/>
            <person name="Chen Z."/>
            <person name="Freedman E."/>
            <person name="Gellesch M."/>
            <person name="Goldberg J."/>
            <person name="Griggs A."/>
            <person name="Gujja S."/>
            <person name="Heilman E.R."/>
            <person name="Heiman D."/>
            <person name="Hepburn T."/>
            <person name="Howarth C."/>
            <person name="Jen D."/>
            <person name="Larson L."/>
            <person name="Mehta T."/>
            <person name="Neiman D."/>
            <person name="Pearson M."/>
            <person name="Roberts A."/>
            <person name="Saif S."/>
            <person name="Shea T."/>
            <person name="Shenoy N."/>
            <person name="Sisk P."/>
            <person name="Stolte C."/>
            <person name="Sykes S."/>
            <person name="Walk T."/>
            <person name="White J."/>
            <person name="Yandava C."/>
            <person name="Haas B."/>
            <person name="Nusbaum C."/>
            <person name="Birren B."/>
        </authorList>
    </citation>
    <scope>NUCLEOTIDE SEQUENCE</scope>
    <source>
        <strain evidence="10">ATCC 64411</strain>
    </source>
</reference>
<dbReference type="PANTHER" id="PTHR46206:SF2">
    <property type="entry name" value="CYTOCHROME P450 MONOOXYGENASE AUSG-RELATED"/>
    <property type="match status" value="1"/>
</dbReference>